<dbReference type="Proteomes" id="UP000185696">
    <property type="component" value="Unassembled WGS sequence"/>
</dbReference>
<evidence type="ECO:0000313" key="2">
    <source>
        <dbReference type="Proteomes" id="UP000185696"/>
    </source>
</evidence>
<proteinExistence type="predicted"/>
<accession>A0A7Z0WQQ4</accession>
<dbReference type="EMBL" id="MSIF01000002">
    <property type="protein sequence ID" value="OLF12731.1"/>
    <property type="molecule type" value="Genomic_DNA"/>
</dbReference>
<name>A0A7Z0WQQ4_9PSEU</name>
<gene>
    <name evidence="1" type="ORF">BLA60_05490</name>
</gene>
<sequence length="71" mass="7985">MGVSDIAAQQAREHHRAAEAALALAERHRQQRNALVRRLRESDPRRWSYRALATAVGCSPELIAAIVKERV</sequence>
<organism evidence="1 2">
    <name type="scientific">Actinophytocola xinjiangensis</name>
    <dbReference type="NCBI Taxonomy" id="485602"/>
    <lineage>
        <taxon>Bacteria</taxon>
        <taxon>Bacillati</taxon>
        <taxon>Actinomycetota</taxon>
        <taxon>Actinomycetes</taxon>
        <taxon>Pseudonocardiales</taxon>
        <taxon>Pseudonocardiaceae</taxon>
    </lineage>
</organism>
<keyword evidence="2" id="KW-1185">Reference proteome</keyword>
<reference evidence="1 2" key="1">
    <citation type="submission" date="2016-12" db="EMBL/GenBank/DDBJ databases">
        <title>The draft genome sequence of Actinophytocola xinjiangensis.</title>
        <authorList>
            <person name="Wang W."/>
            <person name="Yuan L."/>
        </authorList>
    </citation>
    <scope>NUCLEOTIDE SEQUENCE [LARGE SCALE GENOMIC DNA]</scope>
    <source>
        <strain evidence="1 2">CGMCC 4.4663</strain>
    </source>
</reference>
<evidence type="ECO:0008006" key="3">
    <source>
        <dbReference type="Google" id="ProtNLM"/>
    </source>
</evidence>
<comment type="caution">
    <text evidence="1">The sequence shown here is derived from an EMBL/GenBank/DDBJ whole genome shotgun (WGS) entry which is preliminary data.</text>
</comment>
<dbReference type="AlphaFoldDB" id="A0A7Z0WQQ4"/>
<evidence type="ECO:0000313" key="1">
    <source>
        <dbReference type="EMBL" id="OLF12731.1"/>
    </source>
</evidence>
<protein>
    <recommendedName>
        <fullName evidence="3">Homeodomain-like domain-containing protein</fullName>
    </recommendedName>
</protein>
<dbReference type="OrthoDB" id="3701103at2"/>
<dbReference type="RefSeq" id="WP_075131639.1">
    <property type="nucleotide sequence ID" value="NZ_MSIF01000002.1"/>
</dbReference>